<dbReference type="InterPro" id="IPR010259">
    <property type="entry name" value="S8pro/Inhibitor_I9"/>
</dbReference>
<evidence type="ECO:0000313" key="13">
    <source>
        <dbReference type="Proteomes" id="UP001451303"/>
    </source>
</evidence>
<dbReference type="EMBL" id="JAVLET010000007">
    <property type="protein sequence ID" value="KAL0468494.1"/>
    <property type="molecule type" value="Genomic_DNA"/>
</dbReference>
<feature type="active site" description="Charge relay system" evidence="6">
    <location>
        <position position="366"/>
    </location>
</feature>
<dbReference type="InterPro" id="IPR023827">
    <property type="entry name" value="Peptidase_S8_Asp-AS"/>
</dbReference>
<dbReference type="InterPro" id="IPR050131">
    <property type="entry name" value="Peptidase_S8_subtilisin-like"/>
</dbReference>
<dbReference type="SUPFAM" id="SSF54897">
    <property type="entry name" value="Protease propeptides/inhibitors"/>
    <property type="match status" value="1"/>
</dbReference>
<evidence type="ECO:0000256" key="5">
    <source>
        <dbReference type="ARBA" id="ARBA00022825"/>
    </source>
</evidence>
<evidence type="ECO:0000256" key="7">
    <source>
        <dbReference type="RuleBase" id="RU003355"/>
    </source>
</evidence>
<evidence type="ECO:0000256" key="3">
    <source>
        <dbReference type="ARBA" id="ARBA00022729"/>
    </source>
</evidence>
<dbReference type="PROSITE" id="PS00138">
    <property type="entry name" value="SUBTILASE_SER"/>
    <property type="match status" value="1"/>
</dbReference>
<feature type="active site" description="Charge relay system" evidence="6">
    <location>
        <position position="206"/>
    </location>
</feature>
<dbReference type="PROSITE" id="PS00136">
    <property type="entry name" value="SUBTILASE_ASP"/>
    <property type="match status" value="1"/>
</dbReference>
<evidence type="ECO:0000256" key="2">
    <source>
        <dbReference type="ARBA" id="ARBA00022670"/>
    </source>
</evidence>
<name>A0ABR3D735_NEUIN</name>
<protein>
    <submittedName>
        <fullName evidence="12">Peptidase S8/S53 domain-containing protein</fullName>
    </submittedName>
</protein>
<keyword evidence="13" id="KW-1185">Reference proteome</keyword>
<dbReference type="PANTHER" id="PTHR43806">
    <property type="entry name" value="PEPTIDASE S8"/>
    <property type="match status" value="1"/>
</dbReference>
<keyword evidence="4 6" id="KW-0378">Hydrolase</keyword>
<dbReference type="Pfam" id="PF05922">
    <property type="entry name" value="Inhibitor_I9"/>
    <property type="match status" value="1"/>
</dbReference>
<dbReference type="SUPFAM" id="SSF52743">
    <property type="entry name" value="Subtilisin-like"/>
    <property type="match status" value="1"/>
</dbReference>
<evidence type="ECO:0000256" key="9">
    <source>
        <dbReference type="SAM" id="SignalP"/>
    </source>
</evidence>
<dbReference type="InterPro" id="IPR023828">
    <property type="entry name" value="Peptidase_S8_Ser-AS"/>
</dbReference>
<comment type="similarity">
    <text evidence="1 6 7">Belongs to the peptidase S8 family.</text>
</comment>
<feature type="chain" id="PRO_5046420851" evidence="9">
    <location>
        <begin position="25"/>
        <end position="424"/>
    </location>
</feature>
<dbReference type="PANTHER" id="PTHR43806:SF58">
    <property type="entry name" value="ALKALINE PROTEASE 1-RELATED"/>
    <property type="match status" value="1"/>
</dbReference>
<dbReference type="Gene3D" id="3.40.50.200">
    <property type="entry name" value="Peptidase S8/S53 domain"/>
    <property type="match status" value="1"/>
</dbReference>
<evidence type="ECO:0000256" key="4">
    <source>
        <dbReference type="ARBA" id="ARBA00022801"/>
    </source>
</evidence>
<dbReference type="Pfam" id="PF00082">
    <property type="entry name" value="Peptidase_S8"/>
    <property type="match status" value="1"/>
</dbReference>
<dbReference type="PROSITE" id="PS00137">
    <property type="entry name" value="SUBTILASE_HIS"/>
    <property type="match status" value="1"/>
</dbReference>
<reference evidence="12 13" key="1">
    <citation type="submission" date="2023-09" db="EMBL/GenBank/DDBJ databases">
        <title>Multi-omics analysis of a traditional fermented food reveals byproduct-associated fungal strains for waste-to-food upcycling.</title>
        <authorList>
            <consortium name="Lawrence Berkeley National Laboratory"/>
            <person name="Rekdal V.M."/>
            <person name="Villalobos-Escobedo J.M."/>
            <person name="Rodriguez-Valeron N."/>
            <person name="Garcia M.O."/>
            <person name="Vasquez D.P."/>
            <person name="Damayanti I."/>
            <person name="Sorensen P.M."/>
            <person name="Baidoo E.E."/>
            <person name="De Carvalho A.C."/>
            <person name="Riley R."/>
            <person name="Lipzen A."/>
            <person name="He G."/>
            <person name="Yan M."/>
            <person name="Haridas S."/>
            <person name="Daum C."/>
            <person name="Yoshinaga Y."/>
            <person name="Ng V."/>
            <person name="Grigoriev I.V."/>
            <person name="Munk R."/>
            <person name="Nuraida L."/>
            <person name="Wijaya C.H."/>
            <person name="Morales P.-C."/>
            <person name="Keasling J.D."/>
        </authorList>
    </citation>
    <scope>NUCLEOTIDE SEQUENCE [LARGE SCALE GENOMIC DNA]</scope>
    <source>
        <strain evidence="12 13">FGSC 2613</strain>
    </source>
</reference>
<accession>A0ABR3D735</accession>
<dbReference type="InterPro" id="IPR000209">
    <property type="entry name" value="Peptidase_S8/S53_dom"/>
</dbReference>
<evidence type="ECO:0000259" key="10">
    <source>
        <dbReference type="Pfam" id="PF00082"/>
    </source>
</evidence>
<evidence type="ECO:0000313" key="12">
    <source>
        <dbReference type="EMBL" id="KAL0468494.1"/>
    </source>
</evidence>
<evidence type="ECO:0000256" key="8">
    <source>
        <dbReference type="SAM" id="MobiDB-lite"/>
    </source>
</evidence>
<sequence>MVGLKNVALFAASIILPASSITWAAPIIEVETKPIPEKYIVLLKPHADLEGHLSWAKDVHARSLSRRDTAGVHKAWSVGSKFKAYAGEFDEETLKIIQRDERNVHSIEPDKSWRLYKSNKKDNDDDDSNSDNTTIITQKQAPWGLGYLSHKGKTSSDYVYNSTAGTGTYAYVVDTGCWQDHVDFEGRVHLGYNAYPDSPFIDMDGHGTHVTGVISGKRYGVAKNATVICVKVFHGGGSANTIVMDGFEWAVKDIIAKKRQRNSVINMSLGCDRSEVFNAIVDAAYDQGILTVVAAGNENQPAALVSPASSARAFSVGAIDNKNTRAYFSNYGAIVDIFAPGVNIVSTYIGKKDGDNNRTMTMSGTSMASPHVAGLALYLKSLDPEKYGNSSDAHSGLRALGVPDKVWDAGEMSPNLVAYNGVQG</sequence>
<dbReference type="InterPro" id="IPR015500">
    <property type="entry name" value="Peptidase_S8_subtilisin-rel"/>
</dbReference>
<proteinExistence type="inferred from homology"/>
<evidence type="ECO:0000259" key="11">
    <source>
        <dbReference type="Pfam" id="PF05922"/>
    </source>
</evidence>
<dbReference type="PRINTS" id="PR00723">
    <property type="entry name" value="SUBTILISIN"/>
</dbReference>
<evidence type="ECO:0000256" key="6">
    <source>
        <dbReference type="PROSITE-ProRule" id="PRU01240"/>
    </source>
</evidence>
<feature type="active site" description="Charge relay system" evidence="6">
    <location>
        <position position="174"/>
    </location>
</feature>
<keyword evidence="3 9" id="KW-0732">Signal</keyword>
<evidence type="ECO:0000256" key="1">
    <source>
        <dbReference type="ARBA" id="ARBA00011073"/>
    </source>
</evidence>
<dbReference type="InterPro" id="IPR036852">
    <property type="entry name" value="Peptidase_S8/S53_dom_sf"/>
</dbReference>
<feature type="domain" description="Peptidase S8/S53" evidence="10">
    <location>
        <begin position="167"/>
        <end position="385"/>
    </location>
</feature>
<feature type="domain" description="Inhibitor I9" evidence="11">
    <location>
        <begin position="38"/>
        <end position="115"/>
    </location>
</feature>
<organism evidence="12 13">
    <name type="scientific">Neurospora intermedia</name>
    <dbReference type="NCBI Taxonomy" id="5142"/>
    <lineage>
        <taxon>Eukaryota</taxon>
        <taxon>Fungi</taxon>
        <taxon>Dikarya</taxon>
        <taxon>Ascomycota</taxon>
        <taxon>Pezizomycotina</taxon>
        <taxon>Sordariomycetes</taxon>
        <taxon>Sordariomycetidae</taxon>
        <taxon>Sordariales</taxon>
        <taxon>Sordariaceae</taxon>
        <taxon>Neurospora</taxon>
    </lineage>
</organism>
<dbReference type="InterPro" id="IPR034193">
    <property type="entry name" value="PCSK9_ProteinaseK-like"/>
</dbReference>
<feature type="signal peptide" evidence="9">
    <location>
        <begin position="1"/>
        <end position="24"/>
    </location>
</feature>
<keyword evidence="5 6" id="KW-0720">Serine protease</keyword>
<dbReference type="Proteomes" id="UP001451303">
    <property type="component" value="Unassembled WGS sequence"/>
</dbReference>
<dbReference type="CDD" id="cd04077">
    <property type="entry name" value="Peptidases_S8_PCSK9_ProteinaseK_like"/>
    <property type="match status" value="1"/>
</dbReference>
<feature type="region of interest" description="Disordered" evidence="8">
    <location>
        <begin position="115"/>
        <end position="135"/>
    </location>
</feature>
<keyword evidence="2 6" id="KW-0645">Protease</keyword>
<dbReference type="PROSITE" id="PS51892">
    <property type="entry name" value="SUBTILASE"/>
    <property type="match status" value="1"/>
</dbReference>
<comment type="caution">
    <text evidence="12">The sequence shown here is derived from an EMBL/GenBank/DDBJ whole genome shotgun (WGS) entry which is preliminary data.</text>
</comment>
<gene>
    <name evidence="12" type="ORF">QR685DRAFT_531041</name>
</gene>
<dbReference type="InterPro" id="IPR022398">
    <property type="entry name" value="Peptidase_S8_His-AS"/>
</dbReference>